<dbReference type="HAMAP" id="MF_00105">
    <property type="entry name" value="GreA_GreB"/>
    <property type="match status" value="1"/>
</dbReference>
<evidence type="ECO:0000256" key="3">
    <source>
        <dbReference type="ARBA" id="ARBA00023015"/>
    </source>
</evidence>
<evidence type="ECO:0000256" key="1">
    <source>
        <dbReference type="ARBA" id="ARBA00008213"/>
    </source>
</evidence>
<dbReference type="GO" id="GO:0032784">
    <property type="term" value="P:regulation of DNA-templated transcription elongation"/>
    <property type="evidence" value="ECO:0007669"/>
    <property type="project" value="UniProtKB-UniRule"/>
</dbReference>
<dbReference type="GO" id="GO:0070063">
    <property type="term" value="F:RNA polymerase binding"/>
    <property type="evidence" value="ECO:0007669"/>
    <property type="project" value="InterPro"/>
</dbReference>
<organism evidence="11 12">
    <name type="scientific">Schleiferilactobacillus shenzhenensis LY-73</name>
    <dbReference type="NCBI Taxonomy" id="1231336"/>
    <lineage>
        <taxon>Bacteria</taxon>
        <taxon>Bacillati</taxon>
        <taxon>Bacillota</taxon>
        <taxon>Bacilli</taxon>
        <taxon>Lactobacillales</taxon>
        <taxon>Lactobacillaceae</taxon>
        <taxon>Schleiferilactobacillus</taxon>
    </lineage>
</organism>
<evidence type="ECO:0000256" key="2">
    <source>
        <dbReference type="ARBA" id="ARBA00013729"/>
    </source>
</evidence>
<dbReference type="InterPro" id="IPR036953">
    <property type="entry name" value="GreA/GreB_C_sf"/>
</dbReference>
<evidence type="ECO:0000313" key="12">
    <source>
        <dbReference type="Proteomes" id="UP000030647"/>
    </source>
</evidence>
<evidence type="ECO:0000259" key="10">
    <source>
        <dbReference type="Pfam" id="PF03449"/>
    </source>
</evidence>
<dbReference type="PANTHER" id="PTHR30437">
    <property type="entry name" value="TRANSCRIPTION ELONGATION FACTOR GREA"/>
    <property type="match status" value="1"/>
</dbReference>
<dbReference type="InterPro" id="IPR018151">
    <property type="entry name" value="TF_GreA/GreB_CS"/>
</dbReference>
<dbReference type="NCBIfam" id="NF001263">
    <property type="entry name" value="PRK00226.1-4"/>
    <property type="match status" value="1"/>
</dbReference>
<dbReference type="HOGENOM" id="CLU_101379_2_1_9"/>
<evidence type="ECO:0000256" key="4">
    <source>
        <dbReference type="ARBA" id="ARBA00023125"/>
    </source>
</evidence>
<keyword evidence="4 8" id="KW-0238">DNA-binding</keyword>
<dbReference type="eggNOG" id="COG0782">
    <property type="taxonomic scope" value="Bacteria"/>
</dbReference>
<dbReference type="InterPro" id="IPR023459">
    <property type="entry name" value="Tscrpt_elong_fac_GreA/B_fam"/>
</dbReference>
<dbReference type="FunFam" id="1.10.287.180:FF:000001">
    <property type="entry name" value="Transcription elongation factor GreA"/>
    <property type="match status" value="1"/>
</dbReference>
<keyword evidence="5 8" id="KW-0804">Transcription</keyword>
<feature type="domain" description="Transcription elongation factor GreA/GreB C-terminal" evidence="9">
    <location>
        <begin position="105"/>
        <end position="179"/>
    </location>
</feature>
<dbReference type="PIRSF" id="PIRSF006092">
    <property type="entry name" value="GreA_GreB"/>
    <property type="match status" value="1"/>
</dbReference>
<dbReference type="EMBL" id="KI271585">
    <property type="protein sequence ID" value="ERL65617.1"/>
    <property type="molecule type" value="Genomic_DNA"/>
</dbReference>
<dbReference type="Gene3D" id="1.10.287.180">
    <property type="entry name" value="Transcription elongation factor, GreA/GreB, N-terminal domain"/>
    <property type="match status" value="1"/>
</dbReference>
<dbReference type="PROSITE" id="PS00829">
    <property type="entry name" value="GREAB_1"/>
    <property type="match status" value="1"/>
</dbReference>
<evidence type="ECO:0000313" key="11">
    <source>
        <dbReference type="EMBL" id="ERL65617.1"/>
    </source>
</evidence>
<sequence length="186" mass="20765">MPLPFFLNSIHCITLDYGFLQREEKTLVYYEKMTQQGFDQLGKEIERLKKQRPGLIQALQAARALGDLSENAEYSSAKRDLRHLESRLRYLGKQRRYADIVRPQDDGVAAIGQTVVLRFADDDETDTYAIVGKPEADLEDQKISQASPLGAALLGHRQGDTVTVHAPSGDYQVTIAAVHLTTPPPD</sequence>
<dbReference type="Proteomes" id="UP000030647">
    <property type="component" value="Unassembled WGS sequence"/>
</dbReference>
<dbReference type="AlphaFoldDB" id="U4TW54"/>
<evidence type="ECO:0000256" key="8">
    <source>
        <dbReference type="HAMAP-Rule" id="MF_00105"/>
    </source>
</evidence>
<dbReference type="GO" id="GO:0006354">
    <property type="term" value="P:DNA-templated transcription elongation"/>
    <property type="evidence" value="ECO:0007669"/>
    <property type="project" value="TreeGrafter"/>
</dbReference>
<keyword evidence="12" id="KW-1185">Reference proteome</keyword>
<feature type="domain" description="Transcription elongation factor GreA/GreB N-terminal" evidence="10">
    <location>
        <begin position="33"/>
        <end position="99"/>
    </location>
</feature>
<dbReference type="PANTHER" id="PTHR30437:SF4">
    <property type="entry name" value="TRANSCRIPTION ELONGATION FACTOR GREA"/>
    <property type="match status" value="1"/>
</dbReference>
<evidence type="ECO:0000256" key="5">
    <source>
        <dbReference type="ARBA" id="ARBA00023163"/>
    </source>
</evidence>
<name>U4TW54_9LACO</name>
<comment type="function">
    <text evidence="6 8">Necessary for efficient RNA polymerase transcription elongation past template-encoded arresting sites. The arresting sites in DNA have the property of trapping a certain fraction of elongating RNA polymerases that pass through, resulting in locked ternary complexes. Cleavage of the nascent transcript by cleavage factors such as GreA or GreB allows the resumption of elongation from the new 3'terminus. GreA releases sequences of 2 to 3 nucleotides.</text>
</comment>
<accession>U4TW54</accession>
<dbReference type="PROSITE" id="PS00830">
    <property type="entry name" value="GREAB_2"/>
    <property type="match status" value="1"/>
</dbReference>
<dbReference type="SUPFAM" id="SSF54534">
    <property type="entry name" value="FKBP-like"/>
    <property type="match status" value="1"/>
</dbReference>
<gene>
    <name evidence="8" type="primary">greA</name>
    <name evidence="11" type="ORF">L248_2303</name>
</gene>
<dbReference type="Pfam" id="PF01272">
    <property type="entry name" value="GreA_GreB"/>
    <property type="match status" value="1"/>
</dbReference>
<dbReference type="FunFam" id="3.10.50.30:FF:000001">
    <property type="entry name" value="Transcription elongation factor GreA"/>
    <property type="match status" value="1"/>
</dbReference>
<reference evidence="12" key="1">
    <citation type="journal article" date="2013" name="Genome Announc.">
        <title>Whole-Genome Sequencing of Lactobacillus shenzhenensis Strain LY-73T.</title>
        <authorList>
            <person name="Lin Z."/>
            <person name="Liu Z."/>
            <person name="Yang R."/>
            <person name="Zou Y."/>
            <person name="Wan D."/>
            <person name="Chen J."/>
            <person name="Guo M."/>
            <person name="Zhao J."/>
            <person name="Fang C."/>
            <person name="Yang R."/>
            <person name="Liu F."/>
        </authorList>
    </citation>
    <scope>NUCLEOTIDE SEQUENCE [LARGE SCALE GENOMIC DNA]</scope>
    <source>
        <strain evidence="12">LY-73</strain>
    </source>
</reference>
<dbReference type="InterPro" id="IPR001437">
    <property type="entry name" value="Tscrpt_elong_fac_GreA/B_C"/>
</dbReference>
<dbReference type="SUPFAM" id="SSF46557">
    <property type="entry name" value="GreA transcript cleavage protein, N-terminal domain"/>
    <property type="match status" value="1"/>
</dbReference>
<dbReference type="Gene3D" id="3.10.50.30">
    <property type="entry name" value="Transcription elongation factor, GreA/GreB, C-terminal domain"/>
    <property type="match status" value="1"/>
</dbReference>
<evidence type="ECO:0000259" key="9">
    <source>
        <dbReference type="Pfam" id="PF01272"/>
    </source>
</evidence>
<protein>
    <recommendedName>
        <fullName evidence="2 8">Transcription elongation factor GreA</fullName>
    </recommendedName>
    <alternativeName>
        <fullName evidence="7 8">Transcript cleavage factor GreA</fullName>
    </alternativeName>
</protein>
<dbReference type="Pfam" id="PF03449">
    <property type="entry name" value="GreA_GreB_N"/>
    <property type="match status" value="1"/>
</dbReference>
<comment type="similarity">
    <text evidence="1 8">Belongs to the GreA/GreB family.</text>
</comment>
<proteinExistence type="inferred from homology"/>
<evidence type="ECO:0000256" key="6">
    <source>
        <dbReference type="ARBA" id="ARBA00024916"/>
    </source>
</evidence>
<dbReference type="InterPro" id="IPR036805">
    <property type="entry name" value="Tscrpt_elong_fac_GreA/B_N_sf"/>
</dbReference>
<evidence type="ECO:0000256" key="7">
    <source>
        <dbReference type="ARBA" id="ARBA00030776"/>
    </source>
</evidence>
<dbReference type="STRING" id="1231336.L248_2303"/>
<keyword evidence="3 8" id="KW-0805">Transcription regulation</keyword>
<dbReference type="InterPro" id="IPR022691">
    <property type="entry name" value="Tscrpt_elong_fac_GreA/B_N"/>
</dbReference>
<dbReference type="GO" id="GO:0003677">
    <property type="term" value="F:DNA binding"/>
    <property type="evidence" value="ECO:0007669"/>
    <property type="project" value="UniProtKB-UniRule"/>
</dbReference>
<dbReference type="InterPro" id="IPR028624">
    <property type="entry name" value="Tscrpt_elong_fac_GreA/B"/>
</dbReference>